<accession>A0A3Q7HEH9</accession>
<reference evidence="2" key="1">
    <citation type="journal article" date="2012" name="Nature">
        <title>The tomato genome sequence provides insights into fleshy fruit evolution.</title>
        <authorList>
            <consortium name="Tomato Genome Consortium"/>
        </authorList>
    </citation>
    <scope>NUCLEOTIDE SEQUENCE [LARGE SCALE GENOMIC DNA]</scope>
    <source>
        <strain evidence="2">cv. Heinz 1706</strain>
    </source>
</reference>
<dbReference type="EnsemblPlants" id="Solyc07g062903.1.1">
    <property type="protein sequence ID" value="Solyc07g062903.1.1"/>
    <property type="gene ID" value="Solyc07g062903.1"/>
</dbReference>
<evidence type="ECO:0008006" key="4">
    <source>
        <dbReference type="Google" id="ProtNLM"/>
    </source>
</evidence>
<evidence type="ECO:0000313" key="2">
    <source>
        <dbReference type="EnsemblPlants" id="Solyc07g062903.1.1"/>
    </source>
</evidence>
<evidence type="ECO:0000313" key="3">
    <source>
        <dbReference type="Proteomes" id="UP000004994"/>
    </source>
</evidence>
<name>A0A3Q7HEH9_SOLLC</name>
<sequence length="98" mass="11232">MGRLFLVHPDGKTYNCKFCDAKLGHVGSLSEVDYSRKRLSSQDVSDGSPPLKKRERSNRKILDYGTKVLKKKRKRHSISSKGRDFESFSTYFCKALSK</sequence>
<feature type="region of interest" description="Disordered" evidence="1">
    <location>
        <begin position="38"/>
        <end position="57"/>
    </location>
</feature>
<protein>
    <recommendedName>
        <fullName evidence="4">Yippee domain-containing protein</fullName>
    </recommendedName>
</protein>
<reference evidence="2" key="2">
    <citation type="submission" date="2019-01" db="UniProtKB">
        <authorList>
            <consortium name="EnsemblPlants"/>
        </authorList>
    </citation>
    <scope>IDENTIFICATION</scope>
    <source>
        <strain evidence="2">cv. Heinz 1706</strain>
    </source>
</reference>
<evidence type="ECO:0000256" key="1">
    <source>
        <dbReference type="SAM" id="MobiDB-lite"/>
    </source>
</evidence>
<keyword evidence="3" id="KW-1185">Reference proteome</keyword>
<organism evidence="2">
    <name type="scientific">Solanum lycopersicum</name>
    <name type="common">Tomato</name>
    <name type="synonym">Lycopersicon esculentum</name>
    <dbReference type="NCBI Taxonomy" id="4081"/>
    <lineage>
        <taxon>Eukaryota</taxon>
        <taxon>Viridiplantae</taxon>
        <taxon>Streptophyta</taxon>
        <taxon>Embryophyta</taxon>
        <taxon>Tracheophyta</taxon>
        <taxon>Spermatophyta</taxon>
        <taxon>Magnoliopsida</taxon>
        <taxon>eudicotyledons</taxon>
        <taxon>Gunneridae</taxon>
        <taxon>Pentapetalae</taxon>
        <taxon>asterids</taxon>
        <taxon>lamiids</taxon>
        <taxon>Solanales</taxon>
        <taxon>Solanaceae</taxon>
        <taxon>Solanoideae</taxon>
        <taxon>Solaneae</taxon>
        <taxon>Solanum</taxon>
        <taxon>Solanum subgen. Lycopersicon</taxon>
    </lineage>
</organism>
<dbReference type="Proteomes" id="UP000004994">
    <property type="component" value="Chromosome 7"/>
</dbReference>
<dbReference type="Gramene" id="Solyc07g062903.1.1">
    <property type="protein sequence ID" value="Solyc07g062903.1.1"/>
    <property type="gene ID" value="Solyc07g062903.1"/>
</dbReference>
<proteinExistence type="predicted"/>
<dbReference type="InParanoid" id="A0A3Q7HEH9"/>
<dbReference type="AlphaFoldDB" id="A0A3Q7HEH9"/>